<dbReference type="GO" id="GO:0003700">
    <property type="term" value="F:DNA-binding transcription factor activity"/>
    <property type="evidence" value="ECO:0007669"/>
    <property type="project" value="InterPro"/>
</dbReference>
<comment type="caution">
    <text evidence="4">The sequence shown here is derived from an EMBL/GenBank/DDBJ whole genome shotgun (WGS) entry which is preliminary data.</text>
</comment>
<gene>
    <name evidence="4" type="ORF">A2876_02270</name>
</gene>
<dbReference type="Gene3D" id="1.10.10.10">
    <property type="entry name" value="Winged helix-like DNA-binding domain superfamily/Winged helix DNA-binding domain"/>
    <property type="match status" value="1"/>
</dbReference>
<evidence type="ECO:0000259" key="3">
    <source>
        <dbReference type="Pfam" id="PF08220"/>
    </source>
</evidence>
<dbReference type="AlphaFoldDB" id="A0A1F4YEG8"/>
<organism evidence="4 5">
    <name type="scientific">Candidatus Amesbacteria bacterium RIFCSPHIGHO2_01_FULL_48_32b</name>
    <dbReference type="NCBI Taxonomy" id="1797253"/>
    <lineage>
        <taxon>Bacteria</taxon>
        <taxon>Candidatus Amesiibacteriota</taxon>
    </lineage>
</organism>
<accession>A0A1F4YEG8</accession>
<dbReference type="InterPro" id="IPR036388">
    <property type="entry name" value="WH-like_DNA-bd_sf"/>
</dbReference>
<evidence type="ECO:0000256" key="2">
    <source>
        <dbReference type="ARBA" id="ARBA00023163"/>
    </source>
</evidence>
<dbReference type="Proteomes" id="UP000178176">
    <property type="component" value="Unassembled WGS sequence"/>
</dbReference>
<dbReference type="EMBL" id="MEXH01000016">
    <property type="protein sequence ID" value="OGC92380.1"/>
    <property type="molecule type" value="Genomic_DNA"/>
</dbReference>
<dbReference type="SUPFAM" id="SSF46785">
    <property type="entry name" value="Winged helix' DNA-binding domain"/>
    <property type="match status" value="1"/>
</dbReference>
<dbReference type="Pfam" id="PF08220">
    <property type="entry name" value="HTH_DeoR"/>
    <property type="match status" value="1"/>
</dbReference>
<name>A0A1F4YEG8_9BACT</name>
<evidence type="ECO:0000313" key="5">
    <source>
        <dbReference type="Proteomes" id="UP000178176"/>
    </source>
</evidence>
<proteinExistence type="predicted"/>
<reference evidence="4 5" key="1">
    <citation type="journal article" date="2016" name="Nat. Commun.">
        <title>Thousands of microbial genomes shed light on interconnected biogeochemical processes in an aquifer system.</title>
        <authorList>
            <person name="Anantharaman K."/>
            <person name="Brown C.T."/>
            <person name="Hug L.A."/>
            <person name="Sharon I."/>
            <person name="Castelle C.J."/>
            <person name="Probst A.J."/>
            <person name="Thomas B.C."/>
            <person name="Singh A."/>
            <person name="Wilkins M.J."/>
            <person name="Karaoz U."/>
            <person name="Brodie E.L."/>
            <person name="Williams K.H."/>
            <person name="Hubbard S.S."/>
            <person name="Banfield J.F."/>
        </authorList>
    </citation>
    <scope>NUCLEOTIDE SEQUENCE [LARGE SCALE GENOMIC DNA]</scope>
</reference>
<dbReference type="InterPro" id="IPR001034">
    <property type="entry name" value="DeoR_HTH"/>
</dbReference>
<evidence type="ECO:0000313" key="4">
    <source>
        <dbReference type="EMBL" id="OGC92380.1"/>
    </source>
</evidence>
<evidence type="ECO:0000256" key="1">
    <source>
        <dbReference type="ARBA" id="ARBA00023015"/>
    </source>
</evidence>
<keyword evidence="2" id="KW-0804">Transcription</keyword>
<sequence length="301" mass="34015">MIIFSYNLSPTLEISLKKIDKLKSQILLVPLSPLNYHRLVWSATLSHLSGWAQLSNQPLSPQAIEQILLGPGDNRTSTPFIKKALDYRRALDHIWYEWTANPKSPTTLDLKQLANILGVSFHHEEEVTSLLGYVQTGPVHPAIQSAILHLYFYPSRLAYLASLLILYKSGFDLNRLLAMENYWNEHKTDYLKVLQSATRLGQITLWLEFYCTALVNQMDSLLSRLSQPAPSNHPLSGWQLSDRQKSILSLIEIPGSTITNQKVQSHFRVSQVTASRDLAKLSTLNFVIPHGHGRSTSYSLA</sequence>
<protein>
    <recommendedName>
        <fullName evidence="3">HTH deoR-type domain-containing protein</fullName>
    </recommendedName>
</protein>
<feature type="domain" description="HTH deoR-type" evidence="3">
    <location>
        <begin position="243"/>
        <end position="297"/>
    </location>
</feature>
<dbReference type="SUPFAM" id="SSF140931">
    <property type="entry name" value="Fic-like"/>
    <property type="match status" value="1"/>
</dbReference>
<dbReference type="InterPro" id="IPR036597">
    <property type="entry name" value="Fido-like_dom_sf"/>
</dbReference>
<dbReference type="InterPro" id="IPR036390">
    <property type="entry name" value="WH_DNA-bd_sf"/>
</dbReference>
<keyword evidence="1" id="KW-0805">Transcription regulation</keyword>